<dbReference type="PANTHER" id="PTHR30572">
    <property type="entry name" value="MEMBRANE COMPONENT OF TRANSPORTER-RELATED"/>
    <property type="match status" value="1"/>
</dbReference>
<gene>
    <name evidence="9" type="ORF">KSB_27050</name>
</gene>
<evidence type="ECO:0000256" key="7">
    <source>
        <dbReference type="SAM" id="Phobius"/>
    </source>
</evidence>
<feature type="transmembrane region" description="Helical" evidence="7">
    <location>
        <begin position="32"/>
        <end position="55"/>
    </location>
</feature>
<dbReference type="PANTHER" id="PTHR30572:SF4">
    <property type="entry name" value="ABC TRANSPORTER PERMEASE YTRF"/>
    <property type="match status" value="1"/>
</dbReference>
<evidence type="ECO:0000256" key="5">
    <source>
        <dbReference type="ARBA" id="ARBA00023136"/>
    </source>
</evidence>
<dbReference type="InterPro" id="IPR050250">
    <property type="entry name" value="Macrolide_Exporter_MacB"/>
</dbReference>
<keyword evidence="3 7" id="KW-0812">Transmembrane</keyword>
<feature type="transmembrane region" description="Helical" evidence="7">
    <location>
        <begin position="549"/>
        <end position="572"/>
    </location>
</feature>
<keyword evidence="5 7" id="KW-0472">Membrane</keyword>
<dbReference type="EMBL" id="BNJG01000001">
    <property type="protein sequence ID" value="GHO54230.1"/>
    <property type="molecule type" value="Genomic_DNA"/>
</dbReference>
<feature type="domain" description="ABC3 transporter permease C-terminal" evidence="8">
    <location>
        <begin position="409"/>
        <end position="532"/>
    </location>
</feature>
<feature type="transmembrane region" description="Helical" evidence="7">
    <location>
        <begin position="405"/>
        <end position="430"/>
    </location>
</feature>
<keyword evidence="2" id="KW-1003">Cell membrane</keyword>
<evidence type="ECO:0000313" key="9">
    <source>
        <dbReference type="EMBL" id="GHO54230.1"/>
    </source>
</evidence>
<feature type="transmembrane region" description="Helical" evidence="7">
    <location>
        <begin position="592"/>
        <end position="612"/>
    </location>
</feature>
<evidence type="ECO:0000256" key="2">
    <source>
        <dbReference type="ARBA" id="ARBA00022475"/>
    </source>
</evidence>
<feature type="transmembrane region" description="Helical" evidence="7">
    <location>
        <begin position="648"/>
        <end position="668"/>
    </location>
</feature>
<feature type="domain" description="ABC3 transporter permease C-terminal" evidence="8">
    <location>
        <begin position="930"/>
        <end position="1062"/>
    </location>
</feature>
<feature type="transmembrane region" description="Helical" evidence="7">
    <location>
        <begin position="922"/>
        <end position="944"/>
    </location>
</feature>
<keyword evidence="4 7" id="KW-1133">Transmembrane helix</keyword>
<evidence type="ECO:0000256" key="6">
    <source>
        <dbReference type="ARBA" id="ARBA00038076"/>
    </source>
</evidence>
<evidence type="ECO:0000256" key="1">
    <source>
        <dbReference type="ARBA" id="ARBA00004651"/>
    </source>
</evidence>
<name>A0ABQ3UND0_9CHLR</name>
<protein>
    <recommendedName>
        <fullName evidence="8">ABC3 transporter permease C-terminal domain-containing protein</fullName>
    </recommendedName>
</protein>
<evidence type="ECO:0000256" key="3">
    <source>
        <dbReference type="ARBA" id="ARBA00022692"/>
    </source>
</evidence>
<proteinExistence type="inferred from homology"/>
<evidence type="ECO:0000313" key="10">
    <source>
        <dbReference type="Proteomes" id="UP000654345"/>
    </source>
</evidence>
<sequence>MSSITHAPPRSSNRTLTPPAVTLALWSLSRTWFLLLIIALGLISAIAVACTIPLYSTVTTTAGLRGILSTTVNTPEVSLGLNPAGFSSKTLQANYKALDPLMRQHLGPYISDQPSLMFSSNSISVASPKLPAGNSYELTNYTASFPQDGKHLHLLSGRFPNVHSKEYEIILTADTASINKLVVGSSLTLTTTVMDAPFEEVSRNVSTPEDLQAQITKHTYTLNFPARVVGIFAVPETERAYWHQNDFTPDVHSVGARDIPVYKFLSANELLLAPYDQFAQAHHIDQAYSYVSFFYNQSAAYLAHITTSSVPDETWTYRVDPQRVDFTQFDSFSSNISGLQSDMTRQHGDLLSRHDTYTNPFSANSQGNSSIPNVNSMFLTSALFSSQDAPGVVDQYHNRLSVVQLPVAIISAQIIALILFFISMMSGLLIERQRDTIAILRSRGASGGQVYVALLTQGFWLCILALLSGPILAIIAAYSLAHSQLASTDLSALLVLSQRQREVLQLIAPYALLVALVSFLTLAIALYGTRNMDVLATRRESSRSTRRGLIQRLHLDIVAAIVALCGFGVSTYLSGLNSLLDVRTRSLIATPLSLAAPLFLIIAAVLLFFRFYPALLNLAARLAGRGKSASSMLALAQISRAPGQSVRMILLLALALAFTIFTSVFTATQNQHAQSLASYEAGADFSGPLPVHGTYIPPQQTQQKEYAKLPGVSDASIGFAGPAAINTANNSGPTSLFQVRAVDTSTFAATAYWPDQPQLATMMQQLRAPHGPQGAVPAYVDQLAWDRLNLHMGSVFTIQVSNLDIADLKCVVVGKVEHLPTVNDSTQGGLPNETQPSAGVIVDYQTYLKAYQQEAQDSGFTSGGKPLAPNYFWLHTTDDATQLANLRGSLRDRLGSQQYTQGVYDRREIFNSLRTDPLSLNLLGILEVGTIIALLLAIVGDLLASLLSVRPRLANFAVLRALGTSPGQVASVLGWELSLIYTTGVLLGILAGMLLSLTLVPNLVFSGVPNIGILSTLSLPDFYALQQIIPVQPIFPSTLFLAFGVLVIFFFVALGLMIRTVSRPSMGQVLRLNQD</sequence>
<comment type="similarity">
    <text evidence="6">Belongs to the ABC-4 integral membrane protein family.</text>
</comment>
<dbReference type="Pfam" id="PF02687">
    <property type="entry name" value="FtsX"/>
    <property type="match status" value="2"/>
</dbReference>
<comment type="subcellular location">
    <subcellularLocation>
        <location evidence="1">Cell membrane</location>
        <topology evidence="1">Multi-pass membrane protein</topology>
    </subcellularLocation>
</comment>
<evidence type="ECO:0000256" key="4">
    <source>
        <dbReference type="ARBA" id="ARBA00022989"/>
    </source>
</evidence>
<feature type="transmembrane region" description="Helical" evidence="7">
    <location>
        <begin position="1039"/>
        <end position="1058"/>
    </location>
</feature>
<evidence type="ECO:0000259" key="8">
    <source>
        <dbReference type="Pfam" id="PF02687"/>
    </source>
</evidence>
<reference evidence="9 10" key="1">
    <citation type="journal article" date="2021" name="Int. J. Syst. Evol. Microbiol.">
        <title>Reticulibacter mediterranei gen. nov., sp. nov., within the new family Reticulibacteraceae fam. nov., and Ktedonospora formicarum gen. nov., sp. nov., Ktedonobacter robiniae sp. nov., Dictyobacter formicarum sp. nov. and Dictyobacter arantiisoli sp. nov., belonging to the class Ktedonobacteria.</title>
        <authorList>
            <person name="Yabe S."/>
            <person name="Zheng Y."/>
            <person name="Wang C.M."/>
            <person name="Sakai Y."/>
            <person name="Abe K."/>
            <person name="Yokota A."/>
            <person name="Donadio S."/>
            <person name="Cavaletti L."/>
            <person name="Monciardini P."/>
        </authorList>
    </citation>
    <scope>NUCLEOTIDE SEQUENCE [LARGE SCALE GENOMIC DNA]</scope>
    <source>
        <strain evidence="9 10">SOSP1-30</strain>
    </source>
</reference>
<feature type="transmembrane region" description="Helical" evidence="7">
    <location>
        <begin position="979"/>
        <end position="1000"/>
    </location>
</feature>
<dbReference type="RefSeq" id="WP_201370967.1">
    <property type="nucleotide sequence ID" value="NZ_BNJG01000001.1"/>
</dbReference>
<comment type="caution">
    <text evidence="9">The sequence shown here is derived from an EMBL/GenBank/DDBJ whole genome shotgun (WGS) entry which is preliminary data.</text>
</comment>
<feature type="transmembrane region" description="Helical" evidence="7">
    <location>
        <begin position="451"/>
        <end position="481"/>
    </location>
</feature>
<keyword evidence="10" id="KW-1185">Reference proteome</keyword>
<dbReference type="Proteomes" id="UP000654345">
    <property type="component" value="Unassembled WGS sequence"/>
</dbReference>
<accession>A0ABQ3UND0</accession>
<dbReference type="InterPro" id="IPR003838">
    <property type="entry name" value="ABC3_permease_C"/>
</dbReference>
<organism evidence="9 10">
    <name type="scientific">Ktedonobacter robiniae</name>
    <dbReference type="NCBI Taxonomy" id="2778365"/>
    <lineage>
        <taxon>Bacteria</taxon>
        <taxon>Bacillati</taxon>
        <taxon>Chloroflexota</taxon>
        <taxon>Ktedonobacteria</taxon>
        <taxon>Ktedonobacterales</taxon>
        <taxon>Ktedonobacteraceae</taxon>
        <taxon>Ktedonobacter</taxon>
    </lineage>
</organism>
<feature type="transmembrane region" description="Helical" evidence="7">
    <location>
        <begin position="507"/>
        <end position="528"/>
    </location>
</feature>